<keyword evidence="9 12" id="KW-0234">DNA repair</keyword>
<feature type="region of interest" description="Disordered" evidence="13">
    <location>
        <begin position="503"/>
        <end position="530"/>
    </location>
</feature>
<evidence type="ECO:0000256" key="3">
    <source>
        <dbReference type="ARBA" id="ARBA00022801"/>
    </source>
</evidence>
<comment type="function">
    <text evidence="12">DNA-dependent ATPase and 5'-3' DNA helicase required for the maintenance of both mitochondrial and nuclear genome stability.</text>
</comment>
<keyword evidence="8 12" id="KW-0233">DNA recombination</keyword>
<dbReference type="InterPro" id="IPR048293">
    <property type="entry name" value="PIF1_RRM3_pfh1"/>
</dbReference>
<keyword evidence="2 12" id="KW-0227">DNA damage</keyword>
<feature type="compositionally biased region" description="Polar residues" evidence="13">
    <location>
        <begin position="800"/>
        <end position="813"/>
    </location>
</feature>
<dbReference type="Pfam" id="PF05970">
    <property type="entry name" value="PIF1"/>
    <property type="match status" value="1"/>
</dbReference>
<dbReference type="AlphaFoldDB" id="A0A7M5UMZ4"/>
<evidence type="ECO:0000256" key="11">
    <source>
        <dbReference type="ARBA" id="ARBA00023242"/>
    </source>
</evidence>
<dbReference type="PANTHER" id="PTHR47642:SF7">
    <property type="entry name" value="ATP-DEPENDENT DNA HELICASE PIF1"/>
    <property type="match status" value="1"/>
</dbReference>
<evidence type="ECO:0000256" key="8">
    <source>
        <dbReference type="ARBA" id="ARBA00023172"/>
    </source>
</evidence>
<keyword evidence="17" id="KW-1185">Reference proteome</keyword>
<evidence type="ECO:0000259" key="15">
    <source>
        <dbReference type="Pfam" id="PF21530"/>
    </source>
</evidence>
<dbReference type="EC" id="5.6.2.3" evidence="12"/>
<dbReference type="CDD" id="cd18809">
    <property type="entry name" value="SF1_C_RecD"/>
    <property type="match status" value="1"/>
</dbReference>
<dbReference type="Proteomes" id="UP000594262">
    <property type="component" value="Unplaced"/>
</dbReference>
<dbReference type="GO" id="GO:0003677">
    <property type="term" value="F:DNA binding"/>
    <property type="evidence" value="ECO:0007669"/>
    <property type="project" value="UniProtKB-KW"/>
</dbReference>
<comment type="similarity">
    <text evidence="12">Belongs to the helicase family. PIF1 subfamily.</text>
</comment>
<dbReference type="Gene3D" id="3.40.50.300">
    <property type="entry name" value="P-loop containing nucleotide triphosphate hydrolases"/>
    <property type="match status" value="1"/>
</dbReference>
<feature type="compositionally biased region" description="Low complexity" evidence="13">
    <location>
        <begin position="512"/>
        <end position="527"/>
    </location>
</feature>
<feature type="region of interest" description="Disordered" evidence="13">
    <location>
        <begin position="563"/>
        <end position="589"/>
    </location>
</feature>
<keyword evidence="6 12" id="KW-0238">DNA-binding</keyword>
<dbReference type="GO" id="GO:0006281">
    <property type="term" value="P:DNA repair"/>
    <property type="evidence" value="ECO:0007669"/>
    <property type="project" value="UniProtKB-UniRule"/>
</dbReference>
<dbReference type="CDD" id="cd18037">
    <property type="entry name" value="DEXSc_Pif1_like"/>
    <property type="match status" value="1"/>
</dbReference>
<comment type="caution">
    <text evidence="12">Lacks conserved residue(s) required for the propagation of feature annotation.</text>
</comment>
<dbReference type="SUPFAM" id="SSF52540">
    <property type="entry name" value="P-loop containing nucleoside triphosphate hydrolases"/>
    <property type="match status" value="2"/>
</dbReference>
<feature type="compositionally biased region" description="Basic residues" evidence="13">
    <location>
        <begin position="817"/>
        <end position="827"/>
    </location>
</feature>
<keyword evidence="11 12" id="KW-0539">Nucleus</keyword>
<organism evidence="16 17">
    <name type="scientific">Clytia hemisphaerica</name>
    <dbReference type="NCBI Taxonomy" id="252671"/>
    <lineage>
        <taxon>Eukaryota</taxon>
        <taxon>Metazoa</taxon>
        <taxon>Cnidaria</taxon>
        <taxon>Hydrozoa</taxon>
        <taxon>Hydroidolina</taxon>
        <taxon>Leptothecata</taxon>
        <taxon>Obeliida</taxon>
        <taxon>Clytiidae</taxon>
        <taxon>Clytia</taxon>
    </lineage>
</organism>
<evidence type="ECO:0000256" key="9">
    <source>
        <dbReference type="ARBA" id="ARBA00023204"/>
    </source>
</evidence>
<evidence type="ECO:0000259" key="14">
    <source>
        <dbReference type="Pfam" id="PF05970"/>
    </source>
</evidence>
<evidence type="ECO:0000256" key="2">
    <source>
        <dbReference type="ARBA" id="ARBA00022763"/>
    </source>
</evidence>
<dbReference type="InterPro" id="IPR049163">
    <property type="entry name" value="Pif1-like_2B_dom"/>
</dbReference>
<evidence type="ECO:0000256" key="13">
    <source>
        <dbReference type="SAM" id="MobiDB-lite"/>
    </source>
</evidence>
<proteinExistence type="inferred from homology"/>
<feature type="compositionally biased region" description="Basic and acidic residues" evidence="13">
    <location>
        <begin position="666"/>
        <end position="689"/>
    </location>
</feature>
<comment type="cofactor">
    <cofactor evidence="12">
        <name>Mg(2+)</name>
        <dbReference type="ChEBI" id="CHEBI:18420"/>
    </cofactor>
</comment>
<dbReference type="Pfam" id="PF21530">
    <property type="entry name" value="Pif1_2B_dom"/>
    <property type="match status" value="1"/>
</dbReference>
<evidence type="ECO:0000313" key="17">
    <source>
        <dbReference type="Proteomes" id="UP000594262"/>
    </source>
</evidence>
<dbReference type="PANTHER" id="PTHR47642">
    <property type="entry name" value="ATP-DEPENDENT DNA HELICASE"/>
    <property type="match status" value="1"/>
</dbReference>
<dbReference type="InterPro" id="IPR051055">
    <property type="entry name" value="PIF1_helicase"/>
</dbReference>
<comment type="subunit">
    <text evidence="12">Monomer.</text>
</comment>
<dbReference type="GO" id="GO:0005739">
    <property type="term" value="C:mitochondrion"/>
    <property type="evidence" value="ECO:0007669"/>
    <property type="project" value="UniProtKB-SubCell"/>
</dbReference>
<dbReference type="GO" id="GO:0005524">
    <property type="term" value="F:ATP binding"/>
    <property type="evidence" value="ECO:0007669"/>
    <property type="project" value="UniProtKB-UniRule"/>
</dbReference>
<dbReference type="InterPro" id="IPR010285">
    <property type="entry name" value="DNA_helicase_pif1-like_DEAD"/>
</dbReference>
<keyword evidence="4 12" id="KW-0347">Helicase</keyword>
<dbReference type="GO" id="GO:0005634">
    <property type="term" value="C:nucleus"/>
    <property type="evidence" value="ECO:0007669"/>
    <property type="project" value="UniProtKB-SubCell"/>
</dbReference>
<name>A0A7M5UMZ4_9CNID</name>
<comment type="subcellular location">
    <subcellularLocation>
        <location evidence="12">Nucleus</location>
    </subcellularLocation>
    <subcellularLocation>
        <location evidence="12">Mitochondrion</location>
    </subcellularLocation>
</comment>
<evidence type="ECO:0000256" key="7">
    <source>
        <dbReference type="ARBA" id="ARBA00023128"/>
    </source>
</evidence>
<sequence>MSQTTSSNIIAGSNVLSEDQQNVVDDILIKKCSVFITGSAGVGKSFLLKKIIDSLPKKKVYVTASTGVAACNIGGSTLHSFAGIGLGDKPAKEYGDQILYKRYKGEVKDRWERCQVLIIDEISMIDGFLFEKIEEVARIVRQNYAPFGGIQLVLCGDFLQLPPVKCDRFAFETDAWKNCIHKTVVLDKVFRQKELGFVSLLNRLRVGSYTKLDIEVLQKCNKTLFPNDGIKPTCLFPLRSTCDRVNQTELNKLPGITQTFDAYDFANNEYYKKQLETTARFPKKLVLKVGAQVMLLSNKDVRGGLVNGARGVVINFFDRKNPANEMFDEEEESGCDEVLPVVRFANNTEILINAEQNTILQGGKTMAYRSQIPLQLAWAVSVHKSQGVTLDRVEIDLAKAFEHGQSYVALSRVTSLDGLLLRAFDPKKVTAHPKVLNYYSSLDPSFPHCTKSMGERDLKDFLSQRNDLSNYKRRIALLTRCFKARHQMVLQILEEHNYGKCLIKRPPPRPSPSSTETPTSSHEPSSSNCASFIEKPLSSADTPGCSGYKPSSDRTPLNETLMTSENKKDDKNNNNSVSPEKLAPISSSKCIDTPLTSKDLSISNKIDKKPITIDLTDDEPKAVKHLCDGKNISPPNAQKLLSKADLILAQCKQGLTDLQKVPADNSKAKEETKPVEISKNKKTESKEEDLFGDDDDEDFFETEMLKLDENSLIVTTPKKNSFFDNICPDLLKASQSANTSSKRKMTTSTPFVDFGTNSSRLGKRQLSDSSCARNDQKRPNLNDSRETPTNNNESRPRNENWPTQQRDFGSGSDTPRPKRRRSKRISK</sequence>
<feature type="region of interest" description="Disordered" evidence="13">
    <location>
        <begin position="735"/>
        <end position="827"/>
    </location>
</feature>
<dbReference type="OrthoDB" id="272985at2759"/>
<keyword evidence="1 12" id="KW-0547">Nucleotide-binding</keyword>
<dbReference type="EnsemblMetazoa" id="CLYHEMT012234.1">
    <property type="protein sequence ID" value="CLYHEMP012234.1"/>
    <property type="gene ID" value="CLYHEMG012234"/>
</dbReference>
<dbReference type="GO" id="GO:0006310">
    <property type="term" value="P:DNA recombination"/>
    <property type="evidence" value="ECO:0007669"/>
    <property type="project" value="UniProtKB-UniRule"/>
</dbReference>
<reference evidence="16" key="1">
    <citation type="submission" date="2021-01" db="UniProtKB">
        <authorList>
            <consortium name="EnsemblMetazoa"/>
        </authorList>
    </citation>
    <scope>IDENTIFICATION</scope>
</reference>
<feature type="region of interest" description="Disordered" evidence="13">
    <location>
        <begin position="663"/>
        <end position="694"/>
    </location>
</feature>
<accession>A0A7M5UMZ4</accession>
<evidence type="ECO:0000256" key="4">
    <source>
        <dbReference type="ARBA" id="ARBA00022806"/>
    </source>
</evidence>
<keyword evidence="7 12" id="KW-0496">Mitochondrion</keyword>
<evidence type="ECO:0000256" key="10">
    <source>
        <dbReference type="ARBA" id="ARBA00023235"/>
    </source>
</evidence>
<feature type="compositionally biased region" description="Polar residues" evidence="13">
    <location>
        <begin position="735"/>
        <end position="760"/>
    </location>
</feature>
<feature type="region of interest" description="Disordered" evidence="13">
    <location>
        <begin position="539"/>
        <end position="558"/>
    </location>
</feature>
<evidence type="ECO:0000256" key="1">
    <source>
        <dbReference type="ARBA" id="ARBA00022741"/>
    </source>
</evidence>
<evidence type="ECO:0000313" key="16">
    <source>
        <dbReference type="EnsemblMetazoa" id="CLYHEMP012234.1"/>
    </source>
</evidence>
<feature type="compositionally biased region" description="Basic and acidic residues" evidence="13">
    <location>
        <begin position="774"/>
        <end position="786"/>
    </location>
</feature>
<dbReference type="GO" id="GO:0000723">
    <property type="term" value="P:telomere maintenance"/>
    <property type="evidence" value="ECO:0007669"/>
    <property type="project" value="InterPro"/>
</dbReference>
<dbReference type="GO" id="GO:0043139">
    <property type="term" value="F:5'-3' DNA helicase activity"/>
    <property type="evidence" value="ECO:0007669"/>
    <property type="project" value="UniProtKB-UniRule"/>
</dbReference>
<keyword evidence="5 12" id="KW-0067">ATP-binding</keyword>
<evidence type="ECO:0000256" key="5">
    <source>
        <dbReference type="ARBA" id="ARBA00022840"/>
    </source>
</evidence>
<keyword evidence="10 12" id="KW-0413">Isomerase</keyword>
<feature type="domain" description="DNA helicase Pif1-like 2B" evidence="15">
    <location>
        <begin position="281"/>
        <end position="316"/>
    </location>
</feature>
<gene>
    <name evidence="12" type="primary">PIF1</name>
</gene>
<dbReference type="InterPro" id="IPR027417">
    <property type="entry name" value="P-loop_NTPase"/>
</dbReference>
<dbReference type="HAMAP" id="MF_03176">
    <property type="entry name" value="PIF1"/>
    <property type="match status" value="1"/>
</dbReference>
<evidence type="ECO:0000256" key="6">
    <source>
        <dbReference type="ARBA" id="ARBA00023125"/>
    </source>
</evidence>
<dbReference type="GO" id="GO:0016787">
    <property type="term" value="F:hydrolase activity"/>
    <property type="evidence" value="ECO:0007669"/>
    <property type="project" value="UniProtKB-KW"/>
</dbReference>
<evidence type="ECO:0000256" key="12">
    <source>
        <dbReference type="HAMAP-Rule" id="MF_03176"/>
    </source>
</evidence>
<comment type="catalytic activity">
    <reaction evidence="12">
        <text>ATP + H2O = ADP + phosphate + H(+)</text>
        <dbReference type="Rhea" id="RHEA:13065"/>
        <dbReference type="ChEBI" id="CHEBI:15377"/>
        <dbReference type="ChEBI" id="CHEBI:15378"/>
        <dbReference type="ChEBI" id="CHEBI:30616"/>
        <dbReference type="ChEBI" id="CHEBI:43474"/>
        <dbReference type="ChEBI" id="CHEBI:456216"/>
        <dbReference type="EC" id="5.6.2.3"/>
    </reaction>
</comment>
<keyword evidence="3 12" id="KW-0378">Hydrolase</keyword>
<protein>
    <recommendedName>
        <fullName evidence="12">ATP-dependent DNA helicase PIF1</fullName>
        <ecNumber evidence="12">5.6.2.3</ecNumber>
    </recommendedName>
    <alternativeName>
        <fullName evidence="12">DNA 5'-3' helicase PIF1</fullName>
    </alternativeName>
    <alternativeName>
        <fullName evidence="12">DNA repair and recombination helicase PIF1</fullName>
    </alternativeName>
</protein>
<feature type="domain" description="DNA helicase Pif1-like DEAD-box helicase" evidence="14">
    <location>
        <begin position="16"/>
        <end position="194"/>
    </location>
</feature>